<feature type="chain" id="PRO_5006431904" evidence="2">
    <location>
        <begin position="36"/>
        <end position="755"/>
    </location>
</feature>
<proteinExistence type="predicted"/>
<feature type="signal peptide" evidence="2">
    <location>
        <begin position="1"/>
        <end position="35"/>
    </location>
</feature>
<dbReference type="NCBIfam" id="TIGR01414">
    <property type="entry name" value="autotrans_barl"/>
    <property type="match status" value="1"/>
</dbReference>
<dbReference type="InterPro" id="IPR036709">
    <property type="entry name" value="Autotransporte_beta_dom_sf"/>
</dbReference>
<dbReference type="PROSITE" id="PS51208">
    <property type="entry name" value="AUTOTRANSPORTER"/>
    <property type="match status" value="1"/>
</dbReference>
<dbReference type="PRINTS" id="PR01484">
    <property type="entry name" value="PRTACTNFAMLY"/>
</dbReference>
<name>A0A0R3AMZ1_9PSED</name>
<dbReference type="PANTHER" id="PTHR35037">
    <property type="entry name" value="C-TERMINAL REGION OF AIDA-LIKE PROTEIN"/>
    <property type="match status" value="1"/>
</dbReference>
<dbReference type="SUPFAM" id="SSF51126">
    <property type="entry name" value="Pectin lyase-like"/>
    <property type="match status" value="1"/>
</dbReference>
<dbReference type="InterPro" id="IPR005546">
    <property type="entry name" value="Autotransporte_beta"/>
</dbReference>
<dbReference type="InterPro" id="IPR012332">
    <property type="entry name" value="Autotransporter_pectin_lyase_C"/>
</dbReference>
<organism evidence="4 5">
    <name type="scientific">Pseudomonas paralactis</name>
    <dbReference type="NCBI Taxonomy" id="1615673"/>
    <lineage>
        <taxon>Bacteria</taxon>
        <taxon>Pseudomonadati</taxon>
        <taxon>Pseudomonadota</taxon>
        <taxon>Gammaproteobacteria</taxon>
        <taxon>Pseudomonadales</taxon>
        <taxon>Pseudomonadaceae</taxon>
        <taxon>Pseudomonas</taxon>
    </lineage>
</organism>
<sequence length="755" mass="79789">MHVLPNFKLKPLSAMMKVPTITLCMLAAVSGAAQAGHLIGESKTIDSSESANDWQLDWKAELTLNGARAQRIIVNDSALIINPGSRVEDIRATQGSTVSLTGAHVESRNPTWAALRLDDSTATIIDSNLISHTNFGLQVFQSAGSLQGGVAKVLSSNIFGVVGGATAQGNSELHFNQNTWVEGTGADSFGVRLDGGALVAASQSTLIGGKNGVVVTNQLKNAEVGKLVLDNSHVEGRTGSAILVEGRPGRVPTVEIDVRNGSTLTGGNGILLEVNGGAVASMNVDNSDLRGDVIVEQGSTAHLSLQNRAGLTGQMQNVTSLAIGDQSYWELTGDSQVGALSLAGGTVKFGETHAFYQLDVDSLDGNGTFVMGTDFARGVTDFLNVEGEAKGDHKLLLAASGAEPTNPEDIRVVHTGGGDAQFSLVGDVVDVGAYSYGLKKEGTDWFLDPNNRVISPGTRSVLALFNTAPTVWYGEATSLRSRMGELRFDPAQAGVWIRGYGNKYEVSDSTGIGYSQNQQGFTLGTDTPLADSQWLVGVMAGHSTSDLNLKRGTSGNVKSYYLGAYATWLDEESGLYFDAVAKVNRFQNESKVGLSDGTSSKGKYTNTGGGLSAEFGRNIKLDDGFFIEPYAQMSTVVIQGANYNLDNGLEAKGERTRSIMAKAGATVGRDIQLDTGSVVQPYLRAAMVHEFANNNKVSVNNNVFNNDLSGSRAEFGAGMAVKLSQNLQLHADLEHSSGGRVEQPWGANVGVRYTW</sequence>
<feature type="domain" description="Autotransporter" evidence="3">
    <location>
        <begin position="488"/>
        <end position="755"/>
    </location>
</feature>
<dbReference type="RefSeq" id="WP_057702896.1">
    <property type="nucleotide sequence ID" value="NZ_JABWQI010000020.1"/>
</dbReference>
<gene>
    <name evidence="4" type="ORF">TX23_15290</name>
</gene>
<evidence type="ECO:0000256" key="1">
    <source>
        <dbReference type="ARBA" id="ARBA00022729"/>
    </source>
</evidence>
<comment type="caution">
    <text evidence="4">The sequence shown here is derived from an EMBL/GenBank/DDBJ whole genome shotgun (WGS) entry which is preliminary data.</text>
</comment>
<dbReference type="SUPFAM" id="SSF103515">
    <property type="entry name" value="Autotransporter"/>
    <property type="match status" value="1"/>
</dbReference>
<accession>A0A0R3AMZ1</accession>
<dbReference type="InterPro" id="IPR011050">
    <property type="entry name" value="Pectin_lyase_fold/virulence"/>
</dbReference>
<dbReference type="Proteomes" id="UP000050852">
    <property type="component" value="Unassembled WGS sequence"/>
</dbReference>
<dbReference type="GO" id="GO:0019867">
    <property type="term" value="C:outer membrane"/>
    <property type="evidence" value="ECO:0007669"/>
    <property type="project" value="InterPro"/>
</dbReference>
<dbReference type="OrthoDB" id="6056869at2"/>
<keyword evidence="1 2" id="KW-0732">Signal</keyword>
<protein>
    <submittedName>
        <fullName evidence="4">Membrane protein</fullName>
    </submittedName>
</protein>
<dbReference type="EMBL" id="JYLN01000005">
    <property type="protein sequence ID" value="KRP71633.1"/>
    <property type="molecule type" value="Genomic_DNA"/>
</dbReference>
<dbReference type="AlphaFoldDB" id="A0A0R3AMZ1"/>
<evidence type="ECO:0000313" key="4">
    <source>
        <dbReference type="EMBL" id="KRP71633.1"/>
    </source>
</evidence>
<evidence type="ECO:0000256" key="2">
    <source>
        <dbReference type="SAM" id="SignalP"/>
    </source>
</evidence>
<evidence type="ECO:0000259" key="3">
    <source>
        <dbReference type="PROSITE" id="PS51208"/>
    </source>
</evidence>
<dbReference type="InterPro" id="IPR004899">
    <property type="entry name" value="Pertactin_central"/>
</dbReference>
<dbReference type="SMART" id="SM00869">
    <property type="entry name" value="Autotransporter"/>
    <property type="match status" value="1"/>
</dbReference>
<dbReference type="PATRIC" id="fig|1615673.3.peg.4134"/>
<evidence type="ECO:0000313" key="5">
    <source>
        <dbReference type="Proteomes" id="UP000050852"/>
    </source>
</evidence>
<dbReference type="Pfam" id="PF03212">
    <property type="entry name" value="Pertactin"/>
    <property type="match status" value="1"/>
</dbReference>
<dbReference type="InterPro" id="IPR003991">
    <property type="entry name" value="Pertactin_virulence_factor"/>
</dbReference>
<dbReference type="Gene3D" id="2.40.128.130">
    <property type="entry name" value="Autotransporter beta-domain"/>
    <property type="match status" value="1"/>
</dbReference>
<reference evidence="4 5" key="1">
    <citation type="submission" date="2015-02" db="EMBL/GenBank/DDBJ databases">
        <title>Two Pseudomonas sp. nov., isolated from raw milk.</title>
        <authorList>
            <person name="Wenning M."/>
            <person name="von Neubeck M."/>
            <person name="Huptas C."/>
            <person name="Scherer S."/>
        </authorList>
    </citation>
    <scope>NUCLEOTIDE SEQUENCE [LARGE SCALE GENOMIC DNA]</scope>
    <source>
        <strain evidence="4 5">DSM 29164</strain>
    </source>
</reference>
<dbReference type="InterPro" id="IPR051551">
    <property type="entry name" value="Autotransporter_adhesion"/>
</dbReference>
<dbReference type="InterPro" id="IPR006315">
    <property type="entry name" value="OM_autotransptr_brl_dom"/>
</dbReference>
<dbReference type="Pfam" id="PF03797">
    <property type="entry name" value="Autotransporter"/>
    <property type="match status" value="1"/>
</dbReference>
<dbReference type="Gene3D" id="2.160.20.20">
    <property type="match status" value="1"/>
</dbReference>
<dbReference type="CDD" id="cd01343">
    <property type="entry name" value="PL1_Passenger_AT"/>
    <property type="match status" value="1"/>
</dbReference>
<dbReference type="PANTHER" id="PTHR35037:SF7">
    <property type="entry name" value="AUTOTRANSPORTER"/>
    <property type="match status" value="1"/>
</dbReference>